<dbReference type="AlphaFoldDB" id="A0AAN9AWR0"/>
<accession>A0AAN9AWR0</accession>
<organism evidence="2 3">
    <name type="scientific">Littorina saxatilis</name>
    <dbReference type="NCBI Taxonomy" id="31220"/>
    <lineage>
        <taxon>Eukaryota</taxon>
        <taxon>Metazoa</taxon>
        <taxon>Spiralia</taxon>
        <taxon>Lophotrochozoa</taxon>
        <taxon>Mollusca</taxon>
        <taxon>Gastropoda</taxon>
        <taxon>Caenogastropoda</taxon>
        <taxon>Littorinimorpha</taxon>
        <taxon>Littorinoidea</taxon>
        <taxon>Littorinidae</taxon>
        <taxon>Littorina</taxon>
    </lineage>
</organism>
<name>A0AAN9AWR0_9CAEN</name>
<feature type="chain" id="PRO_5042942303" description="Anoxia-induced let-like protein" evidence="1">
    <location>
        <begin position="16"/>
        <end position="136"/>
    </location>
</feature>
<dbReference type="EMBL" id="JBAMIC010000018">
    <property type="protein sequence ID" value="KAK7094371.1"/>
    <property type="molecule type" value="Genomic_DNA"/>
</dbReference>
<reference evidence="2 3" key="1">
    <citation type="submission" date="2024-02" db="EMBL/GenBank/DDBJ databases">
        <title>Chromosome-scale genome assembly of the rough periwinkle Littorina saxatilis.</title>
        <authorList>
            <person name="De Jode A."/>
            <person name="Faria R."/>
            <person name="Formenti G."/>
            <person name="Sims Y."/>
            <person name="Smith T.P."/>
            <person name="Tracey A."/>
            <person name="Wood J.M.D."/>
            <person name="Zagrodzka Z.B."/>
            <person name="Johannesson K."/>
            <person name="Butlin R.K."/>
            <person name="Leder E.H."/>
        </authorList>
    </citation>
    <scope>NUCLEOTIDE SEQUENCE [LARGE SCALE GENOMIC DNA]</scope>
    <source>
        <strain evidence="2">Snail1</strain>
        <tissue evidence="2">Muscle</tissue>
    </source>
</reference>
<keyword evidence="3" id="KW-1185">Reference proteome</keyword>
<protein>
    <recommendedName>
        <fullName evidence="4">Anoxia-induced let-like protein</fullName>
    </recommendedName>
</protein>
<dbReference type="Proteomes" id="UP001374579">
    <property type="component" value="Unassembled WGS sequence"/>
</dbReference>
<evidence type="ECO:0008006" key="4">
    <source>
        <dbReference type="Google" id="ProtNLM"/>
    </source>
</evidence>
<sequence length="136" mass="15605">MLRIVLLSLATVALAQLFPRPDWLNGILGSTVYNLDTIHGHTVQYDDRHDLLLLVGRQNCYLVDAPDATWDQIAHNKDTVPKITEEIYHLITSKTGVTQMTHTDAEREYHSRLEEWECRSKDIFKVKYTPVVPTSS</sequence>
<proteinExistence type="predicted"/>
<evidence type="ECO:0000256" key="1">
    <source>
        <dbReference type="SAM" id="SignalP"/>
    </source>
</evidence>
<feature type="signal peptide" evidence="1">
    <location>
        <begin position="1"/>
        <end position="15"/>
    </location>
</feature>
<evidence type="ECO:0000313" key="2">
    <source>
        <dbReference type="EMBL" id="KAK7094371.1"/>
    </source>
</evidence>
<comment type="caution">
    <text evidence="2">The sequence shown here is derived from an EMBL/GenBank/DDBJ whole genome shotgun (WGS) entry which is preliminary data.</text>
</comment>
<gene>
    <name evidence="2" type="ORF">V1264_005946</name>
</gene>
<keyword evidence="1" id="KW-0732">Signal</keyword>
<evidence type="ECO:0000313" key="3">
    <source>
        <dbReference type="Proteomes" id="UP001374579"/>
    </source>
</evidence>